<dbReference type="Gene3D" id="3.40.50.720">
    <property type="entry name" value="NAD(P)-binding Rossmann-like Domain"/>
    <property type="match status" value="1"/>
</dbReference>
<organism evidence="6">
    <name type="scientific">Meteorus pulchricornis</name>
    <dbReference type="NCBI Taxonomy" id="51522"/>
    <lineage>
        <taxon>Eukaryota</taxon>
        <taxon>Metazoa</taxon>
        <taxon>Ecdysozoa</taxon>
        <taxon>Arthropoda</taxon>
        <taxon>Hexapoda</taxon>
        <taxon>Insecta</taxon>
        <taxon>Pterygota</taxon>
        <taxon>Neoptera</taxon>
        <taxon>Endopterygota</taxon>
        <taxon>Hymenoptera</taxon>
        <taxon>Apocrita</taxon>
        <taxon>Ichneumonoidea</taxon>
        <taxon>Braconidae</taxon>
        <taxon>Meteorinae</taxon>
        <taxon>Meteorus</taxon>
    </lineage>
</organism>
<dbReference type="GO" id="GO:0016297">
    <property type="term" value="F:fatty acyl-[ACP] hydrolase activity"/>
    <property type="evidence" value="ECO:0007669"/>
    <property type="project" value="UniProtKB-EC"/>
</dbReference>
<dbReference type="SMART" id="SM00823">
    <property type="entry name" value="PKS_PP"/>
    <property type="match status" value="1"/>
</dbReference>
<dbReference type="InterPro" id="IPR020843">
    <property type="entry name" value="ER"/>
</dbReference>
<dbReference type="PROSITE" id="PS50075">
    <property type="entry name" value="CARRIER"/>
    <property type="match status" value="1"/>
</dbReference>
<dbReference type="InterPro" id="IPR001031">
    <property type="entry name" value="Thioesterase"/>
</dbReference>
<proteinExistence type="evidence at transcript level"/>
<gene>
    <name evidence="6" type="primary">FAS3</name>
</gene>
<dbReference type="SUPFAM" id="SSF50129">
    <property type="entry name" value="GroES-like"/>
    <property type="match status" value="1"/>
</dbReference>
<evidence type="ECO:0000256" key="4">
    <source>
        <dbReference type="ARBA" id="ARBA00022679"/>
    </source>
</evidence>
<dbReference type="CDD" id="cd08954">
    <property type="entry name" value="KR_1_FAS_SDR_x"/>
    <property type="match status" value="1"/>
</dbReference>
<feature type="domain" description="Carrier" evidence="5">
    <location>
        <begin position="641"/>
        <end position="717"/>
    </location>
</feature>
<reference evidence="6" key="1">
    <citation type="submission" date="2020-06" db="EMBL/GenBank/DDBJ databases">
        <authorList>
            <person name="Sheng S."/>
        </authorList>
    </citation>
    <scope>NUCLEOTIDE SEQUENCE</scope>
    <source>
        <tissue evidence="6">Abdomen</tissue>
    </source>
</reference>
<dbReference type="GO" id="GO:0016491">
    <property type="term" value="F:oxidoreductase activity"/>
    <property type="evidence" value="ECO:0007669"/>
    <property type="project" value="InterPro"/>
</dbReference>
<dbReference type="GO" id="GO:0031177">
    <property type="term" value="F:phosphopantetheine binding"/>
    <property type="evidence" value="ECO:0007669"/>
    <property type="project" value="InterPro"/>
</dbReference>
<dbReference type="InterPro" id="IPR036736">
    <property type="entry name" value="ACP-like_sf"/>
</dbReference>
<dbReference type="PANTHER" id="PTHR43775">
    <property type="entry name" value="FATTY ACID SYNTHASE"/>
    <property type="match status" value="1"/>
</dbReference>
<dbReference type="FunFam" id="3.40.50.720:FF:000209">
    <property type="entry name" value="Polyketide synthase Pks12"/>
    <property type="match status" value="1"/>
</dbReference>
<dbReference type="SUPFAM" id="SSF53474">
    <property type="entry name" value="alpha/beta-Hydrolases"/>
    <property type="match status" value="1"/>
</dbReference>
<dbReference type="SMART" id="SM00822">
    <property type="entry name" value="PKS_KR"/>
    <property type="match status" value="1"/>
</dbReference>
<evidence type="ECO:0000259" key="5">
    <source>
        <dbReference type="PROSITE" id="PS50075"/>
    </source>
</evidence>
<dbReference type="SMART" id="SM00829">
    <property type="entry name" value="PKS_ER"/>
    <property type="match status" value="1"/>
</dbReference>
<evidence type="ECO:0000313" key="6">
    <source>
        <dbReference type="EMBL" id="QNL15123.1"/>
    </source>
</evidence>
<dbReference type="InterPro" id="IPR036291">
    <property type="entry name" value="NAD(P)-bd_dom_sf"/>
</dbReference>
<dbReference type="EMBL" id="MT680625">
    <property type="protein sequence ID" value="QNL15123.1"/>
    <property type="molecule type" value="mRNA"/>
</dbReference>
<dbReference type="SUPFAM" id="SSF51735">
    <property type="entry name" value="NAD(P)-binding Rossmann-fold domains"/>
    <property type="match status" value="2"/>
</dbReference>
<dbReference type="Pfam" id="PF00975">
    <property type="entry name" value="Thioesterase"/>
    <property type="match status" value="1"/>
</dbReference>
<dbReference type="GO" id="GO:0004312">
    <property type="term" value="F:fatty acid synthase activity"/>
    <property type="evidence" value="ECO:0007669"/>
    <property type="project" value="TreeGrafter"/>
</dbReference>
<dbReference type="EC" id="3.1.2.14" evidence="1"/>
<protein>
    <recommendedName>
        <fullName evidence="1">oleoyl-[acyl-carrier-protein] hydrolase</fullName>
        <ecNumber evidence="1">3.1.2.14</ecNumber>
    </recommendedName>
</protein>
<dbReference type="Pfam" id="PF13602">
    <property type="entry name" value="ADH_zinc_N_2"/>
    <property type="match status" value="1"/>
</dbReference>
<dbReference type="InterPro" id="IPR057326">
    <property type="entry name" value="KR_dom"/>
</dbReference>
<evidence type="ECO:0000256" key="3">
    <source>
        <dbReference type="ARBA" id="ARBA00022553"/>
    </source>
</evidence>
<evidence type="ECO:0000256" key="1">
    <source>
        <dbReference type="ARBA" id="ARBA00012480"/>
    </source>
</evidence>
<dbReference type="InterPro" id="IPR020806">
    <property type="entry name" value="PKS_PP-bd"/>
</dbReference>
<keyword evidence="3" id="KW-0597">Phosphoprotein</keyword>
<dbReference type="PANTHER" id="PTHR43775:SF23">
    <property type="entry name" value="FATTY ACID SYNTHASE 3"/>
    <property type="match status" value="1"/>
</dbReference>
<keyword evidence="4" id="KW-0808">Transferase</keyword>
<accession>A0A7G8Z9J8</accession>
<keyword evidence="2" id="KW-0596">Phosphopantetheine</keyword>
<dbReference type="CDD" id="cd05195">
    <property type="entry name" value="enoyl_red"/>
    <property type="match status" value="1"/>
</dbReference>
<dbReference type="GO" id="GO:0006633">
    <property type="term" value="P:fatty acid biosynthetic process"/>
    <property type="evidence" value="ECO:0007669"/>
    <property type="project" value="TreeGrafter"/>
</dbReference>
<dbReference type="Gene3D" id="1.10.1200.10">
    <property type="entry name" value="ACP-like"/>
    <property type="match status" value="1"/>
</dbReference>
<dbReference type="Pfam" id="PF21149">
    <property type="entry name" value="FAS_pseudo-KR"/>
    <property type="match status" value="1"/>
</dbReference>
<dbReference type="AlphaFoldDB" id="A0A7G8Z9J8"/>
<dbReference type="InterPro" id="IPR029058">
    <property type="entry name" value="AB_hydrolase_fold"/>
</dbReference>
<dbReference type="InterPro" id="IPR049391">
    <property type="entry name" value="FAS_pseudo-KR"/>
</dbReference>
<dbReference type="SUPFAM" id="SSF47336">
    <property type="entry name" value="ACP-like"/>
    <property type="match status" value="1"/>
</dbReference>
<name>A0A7G8Z9J8_9HYME</name>
<dbReference type="Gene3D" id="3.40.50.1820">
    <property type="entry name" value="alpha/beta hydrolase"/>
    <property type="match status" value="1"/>
</dbReference>
<dbReference type="Pfam" id="PF08659">
    <property type="entry name" value="KR"/>
    <property type="match status" value="1"/>
</dbReference>
<dbReference type="InterPro" id="IPR009081">
    <property type="entry name" value="PP-bd_ACP"/>
</dbReference>
<sequence>MVRGFLIQDDKAPNFSLSSPLYINQLKLDLALNVLRSNGTWGSYRHFRLPQFAPRPCTHVWANQMVRGDLSSFQWVEGPIKTGLTIPNLVRVVYSSINFRDIMLASGKLATDIVTKNRTQEEGVLGFEYSGIDSTGHRVMGLISSQGLTNLAIIDRDLSWYVPDNWTLEDAATVPCVYATCYYALYLNGRMKKGDKVLIHAGSGGVGQAAITLALKEGCEVFTTVGSLEKRQFIREHFPQIPDSHIGNSRDTTFEQLILKQTNGRGVDIVLNSLAEEKLQASIRCLAVHGRFLEIGKFDMMSDNQIGMAIFMKEISFYGVLLDNVFNAPVEQKTHLKSLLQKGLDDGWIKPLKRTVFSRNQVESAFRYMAGGKHIGKVIINVADENSLDKNTIEALPRYYCKSDRSYIILGGLGGCGLELADWLILRGARNLILASRSGLKNGYQRMRVALWRSYGANIVVVSGKDVSNRTECAEILNAATDLAPIDAIFNLAAFLRDGLWENQTPDQFEEAFRAKAWGTQVLDELSRKFCPHLRHFVVFSSVVGSRGNAGQSNYGMSNSVMDRICEKRAAEGLPALAIQWGAIGDVGLVADMQENDKELIIGGTLQQKISSCLQVLNSFLMQNAGVVGSMVVAEKKNSGSDSLNIVDTVLNIMNVKNLNVVSHHTSLAELGMDSIMAVEIKQTLEREFDIFLTAQDIRSLNFAKLLEMNSQNMEHEREKLRNTDGNETVTGMKLLVRLLGEEIMQTELCMKLQTKNETGRHEVFLIPGIEGCGSIFCNLANNIKSPATCLQLDNKQMDYLSISEMANKLLPHVQTRNESRRDFVIAAYSFGSLVAIELARRLEAEGLTGRLILIDGAPELMKAIKDQQLTASCNEQLETNVLVGVMDMVAPALSGELFVELQRCTSWQEKLDKFIARIPTESLSISAEYQRDICTAVYKRLIALENYDVSSLPPLRSSIILLKPSMPSVKNVSNDYGLSKLTREKVEVYTIEGNHVTILDDTKIATAINGEPLEDAAAFKASIMEDGKILTPLMESLYTRS</sequence>
<dbReference type="InterPro" id="IPR050091">
    <property type="entry name" value="PKS_NRPS_Biosynth_Enz"/>
</dbReference>
<dbReference type="Gene3D" id="3.90.180.10">
    <property type="entry name" value="Medium-chain alcohol dehydrogenases, catalytic domain"/>
    <property type="match status" value="1"/>
</dbReference>
<evidence type="ECO:0000256" key="2">
    <source>
        <dbReference type="ARBA" id="ARBA00022450"/>
    </source>
</evidence>
<dbReference type="InterPro" id="IPR011032">
    <property type="entry name" value="GroES-like_sf"/>
</dbReference>
<dbReference type="Pfam" id="PF00550">
    <property type="entry name" value="PP-binding"/>
    <property type="match status" value="1"/>
</dbReference>
<dbReference type="InterPro" id="IPR013968">
    <property type="entry name" value="PKS_KR"/>
</dbReference>